<protein>
    <recommendedName>
        <fullName evidence="3">Restriction endonuclease</fullName>
    </recommendedName>
</protein>
<keyword evidence="2" id="KW-1185">Reference proteome</keyword>
<accession>A0A1G7G9M2</accession>
<dbReference type="EMBL" id="FNAI01000010">
    <property type="protein sequence ID" value="SDE84811.1"/>
    <property type="molecule type" value="Genomic_DNA"/>
</dbReference>
<dbReference type="Proteomes" id="UP000199072">
    <property type="component" value="Unassembled WGS sequence"/>
</dbReference>
<organism evidence="1 2">
    <name type="scientific">Mucilaginibacter pineti</name>
    <dbReference type="NCBI Taxonomy" id="1391627"/>
    <lineage>
        <taxon>Bacteria</taxon>
        <taxon>Pseudomonadati</taxon>
        <taxon>Bacteroidota</taxon>
        <taxon>Sphingobacteriia</taxon>
        <taxon>Sphingobacteriales</taxon>
        <taxon>Sphingobacteriaceae</taxon>
        <taxon>Mucilaginibacter</taxon>
    </lineage>
</organism>
<evidence type="ECO:0008006" key="3">
    <source>
        <dbReference type="Google" id="ProtNLM"/>
    </source>
</evidence>
<proteinExistence type="predicted"/>
<reference evidence="1 2" key="1">
    <citation type="submission" date="2016-10" db="EMBL/GenBank/DDBJ databases">
        <authorList>
            <person name="de Groot N.N."/>
        </authorList>
    </citation>
    <scope>NUCLEOTIDE SEQUENCE [LARGE SCALE GENOMIC DNA]</scope>
    <source>
        <strain evidence="1 2">47C3B</strain>
    </source>
</reference>
<dbReference type="OrthoDB" id="8440659at2"/>
<name>A0A1G7G9M2_9SPHI</name>
<sequence length="326" mass="38699">MPDYQLPPLNDPKLFESLICDLFNENTDIPSYKLFGKNGHQQKGIDIFSNHQRSVIQCKLKDLTRNRALLKREFFADVEDTINKLMEHQPTLSYDTLYIVTTLSEDPDFDEYCEAIRLEKGFQPTIIFWGWESIQKKLAKTKNTIKTYYPNFAHYAAQREDLIKYRVEMKQKIERDFGLWLNFDTGKRTRNSKMIIHSVDDQHYPQHVYNTYEEPQWFGAEISRLSHNGLGFVTGIVNIYLFRDGQWTSEMPLEEAMTIKTARIEVVAFEDIVQYDLNGDEHYPCPHFYCKFNHSGRPFVETYYQNLDEETKGIYMFFDDNTKRPY</sequence>
<evidence type="ECO:0000313" key="2">
    <source>
        <dbReference type="Proteomes" id="UP000199072"/>
    </source>
</evidence>
<dbReference type="STRING" id="1391627.SAMN05216464_11037"/>
<dbReference type="RefSeq" id="WP_091151843.1">
    <property type="nucleotide sequence ID" value="NZ_FNAI01000010.1"/>
</dbReference>
<evidence type="ECO:0000313" key="1">
    <source>
        <dbReference type="EMBL" id="SDE84811.1"/>
    </source>
</evidence>
<gene>
    <name evidence="1" type="ORF">SAMN05216464_11037</name>
</gene>
<dbReference type="AlphaFoldDB" id="A0A1G7G9M2"/>